<protein>
    <submittedName>
        <fullName evidence="2">Uncharacterized protein</fullName>
    </submittedName>
</protein>
<reference evidence="2" key="2">
    <citation type="journal article" date="2022" name="Sci. Total Environ.">
        <title>Prevalence, transmission, and molecular epidemiology of tet(X)-positive bacteria among humans, animals, and environmental niches in China: An epidemiological, and genomic-based study.</title>
        <authorList>
            <person name="Dong N."/>
            <person name="Zeng Y."/>
            <person name="Cai C."/>
            <person name="Sun C."/>
            <person name="Lu J."/>
            <person name="Liu C."/>
            <person name="Zhou H."/>
            <person name="Sun Q."/>
            <person name="Shu L."/>
            <person name="Wang H."/>
            <person name="Wang Y."/>
            <person name="Wang S."/>
            <person name="Wu C."/>
            <person name="Chan E.W."/>
            <person name="Chen G."/>
            <person name="Shen Z."/>
            <person name="Chen S."/>
            <person name="Zhang R."/>
        </authorList>
    </citation>
    <scope>NUCLEOTIDE SEQUENCE</scope>
    <source>
        <strain evidence="2">R655-4</strain>
    </source>
</reference>
<gene>
    <name evidence="2" type="ORF">HX001_02135</name>
</gene>
<accession>A0AAJ1V7Y0</accession>
<dbReference type="EMBL" id="JACAGJ010000001">
    <property type="protein sequence ID" value="MDM1071285.1"/>
    <property type="molecule type" value="Genomic_DNA"/>
</dbReference>
<dbReference type="Proteomes" id="UP001170959">
    <property type="component" value="Unassembled WGS sequence"/>
</dbReference>
<comment type="caution">
    <text evidence="2">The sequence shown here is derived from an EMBL/GenBank/DDBJ whole genome shotgun (WGS) entry which is preliminary data.</text>
</comment>
<evidence type="ECO:0000313" key="2">
    <source>
        <dbReference type="EMBL" id="MDM1071285.1"/>
    </source>
</evidence>
<dbReference type="RefSeq" id="WP_286491699.1">
    <property type="nucleotide sequence ID" value="NZ_DAMCAC010000005.1"/>
</dbReference>
<organism evidence="2 3">
    <name type="scientific">Empedobacter brevis</name>
    <dbReference type="NCBI Taxonomy" id="247"/>
    <lineage>
        <taxon>Bacteria</taxon>
        <taxon>Pseudomonadati</taxon>
        <taxon>Bacteroidota</taxon>
        <taxon>Flavobacteriia</taxon>
        <taxon>Flavobacteriales</taxon>
        <taxon>Weeksellaceae</taxon>
        <taxon>Empedobacter</taxon>
    </lineage>
</organism>
<reference evidence="2" key="1">
    <citation type="submission" date="2020-06" db="EMBL/GenBank/DDBJ databases">
        <authorList>
            <person name="Dong N."/>
        </authorList>
    </citation>
    <scope>NUCLEOTIDE SEQUENCE</scope>
    <source>
        <strain evidence="2">R655-4</strain>
    </source>
</reference>
<keyword evidence="1" id="KW-0812">Transmembrane</keyword>
<evidence type="ECO:0000313" key="3">
    <source>
        <dbReference type="Proteomes" id="UP001170959"/>
    </source>
</evidence>
<evidence type="ECO:0000256" key="1">
    <source>
        <dbReference type="SAM" id="Phobius"/>
    </source>
</evidence>
<dbReference type="AlphaFoldDB" id="A0AAJ1V7Y0"/>
<keyword evidence="1" id="KW-1133">Transmembrane helix</keyword>
<keyword evidence="1" id="KW-0472">Membrane</keyword>
<feature type="transmembrane region" description="Helical" evidence="1">
    <location>
        <begin position="43"/>
        <end position="64"/>
    </location>
</feature>
<proteinExistence type="predicted"/>
<name>A0AAJ1V7Y0_9FLAO</name>
<sequence>MRKFLTKYPVIYLLFFCLLALVAGIESGDLIKNGLPEHNGTAYLKIFGILINVILSFYFLSAFIKIKNKRKPKAIL</sequence>